<dbReference type="AlphaFoldDB" id="A0A7T3RBN5"/>
<evidence type="ECO:0000313" key="3">
    <source>
        <dbReference type="Proteomes" id="UP000595224"/>
    </source>
</evidence>
<dbReference type="Proteomes" id="UP000595224">
    <property type="component" value="Chromosome"/>
</dbReference>
<dbReference type="RefSeq" id="WP_198441997.1">
    <property type="nucleotide sequence ID" value="NZ_CP064936.1"/>
</dbReference>
<feature type="transmembrane region" description="Helical" evidence="1">
    <location>
        <begin position="196"/>
        <end position="217"/>
    </location>
</feature>
<accession>A0A7T3RBN5</accession>
<name>A0A7T3RBN5_9SPIR</name>
<keyword evidence="1" id="KW-0812">Transmembrane</keyword>
<dbReference type="KEGG" id="tper:IWA51_07625"/>
<gene>
    <name evidence="2" type="ORF">IWA51_07625</name>
</gene>
<organism evidence="2 3">
    <name type="scientific">Treponema peruense</name>
    <dbReference type="NCBI Taxonomy" id="2787628"/>
    <lineage>
        <taxon>Bacteria</taxon>
        <taxon>Pseudomonadati</taxon>
        <taxon>Spirochaetota</taxon>
        <taxon>Spirochaetia</taxon>
        <taxon>Spirochaetales</taxon>
        <taxon>Treponemataceae</taxon>
        <taxon>Treponema</taxon>
    </lineage>
</organism>
<reference evidence="2 3" key="1">
    <citation type="submission" date="2020-11" db="EMBL/GenBank/DDBJ databases">
        <title>Treponema Peruensis nv. sp., first commensal Treponema isolated from human feces.</title>
        <authorList>
            <person name="Belkhou C."/>
            <person name="Raes J."/>
        </authorList>
    </citation>
    <scope>NUCLEOTIDE SEQUENCE [LARGE SCALE GENOMIC DNA]</scope>
    <source>
        <strain evidence="2 3">RCC2812</strain>
    </source>
</reference>
<keyword evidence="3" id="KW-1185">Reference proteome</keyword>
<sequence length="329" mass="38212">MNTIKFEISSPENISYFVFDCPVIKNSDIKNAIPLLLRKYYPFTDQKIVSDFIVVKKKLIVFVAPSDYINKFHADNIMLISLPAFVIRNYKMNEFMIITKSSVLYFNAEKNIIESSVYSDKSKLIEFLDKWNLNSFSDRVKFFITDDVPSDIISFIESIFKYFIKLEISSGSKKIFCMKNCIFSHKKKTSNNVCGFFLLFVLLMLCIFAICFMSLSYKLKERKRILSLINNQLSAKKEQRTDSKLPVVFENREPVLYLLDELVSADNQLYISKFSVEGGDFYITAETKDAVGFINRLEFSERIHNIKYEKIISKGNSLEEISLKGNVNE</sequence>
<keyword evidence="1" id="KW-1133">Transmembrane helix</keyword>
<evidence type="ECO:0000313" key="2">
    <source>
        <dbReference type="EMBL" id="QQA00150.1"/>
    </source>
</evidence>
<keyword evidence="1" id="KW-0472">Membrane</keyword>
<dbReference type="EMBL" id="CP064936">
    <property type="protein sequence ID" value="QQA00150.1"/>
    <property type="molecule type" value="Genomic_DNA"/>
</dbReference>
<evidence type="ECO:0000256" key="1">
    <source>
        <dbReference type="SAM" id="Phobius"/>
    </source>
</evidence>
<proteinExistence type="predicted"/>
<protein>
    <submittedName>
        <fullName evidence="2">Uncharacterized protein</fullName>
    </submittedName>
</protein>